<dbReference type="InterPro" id="IPR027417">
    <property type="entry name" value="P-loop_NTPase"/>
</dbReference>
<evidence type="ECO:0000313" key="2">
    <source>
        <dbReference type="Proteomes" id="UP001566476"/>
    </source>
</evidence>
<comment type="caution">
    <text evidence="1">The sequence shown here is derived from an EMBL/GenBank/DDBJ whole genome shotgun (WGS) entry which is preliminary data.</text>
</comment>
<name>A0ABV4HXP3_9ACTN</name>
<protein>
    <submittedName>
        <fullName evidence="1">NTPase</fullName>
    </submittedName>
</protein>
<evidence type="ECO:0000313" key="1">
    <source>
        <dbReference type="EMBL" id="MEZ0491180.1"/>
    </source>
</evidence>
<organism evidence="1 2">
    <name type="scientific">Kineococcus mangrovi</name>
    <dbReference type="NCBI Taxonomy" id="1660183"/>
    <lineage>
        <taxon>Bacteria</taxon>
        <taxon>Bacillati</taxon>
        <taxon>Actinomycetota</taxon>
        <taxon>Actinomycetes</taxon>
        <taxon>Kineosporiales</taxon>
        <taxon>Kineosporiaceae</taxon>
        <taxon>Kineococcus</taxon>
    </lineage>
</organism>
<dbReference type="RefSeq" id="WP_370717204.1">
    <property type="nucleotide sequence ID" value="NZ_JBGGTQ010000001.1"/>
</dbReference>
<gene>
    <name evidence="1" type="ORF">AB2L28_02885</name>
</gene>
<reference evidence="1 2" key="1">
    <citation type="submission" date="2024-07" db="EMBL/GenBank/DDBJ databases">
        <authorList>
            <person name="Thanompreechachai J."/>
            <person name="Duangmal K."/>
        </authorList>
    </citation>
    <scope>NUCLEOTIDE SEQUENCE [LARGE SCALE GENOMIC DNA]</scope>
    <source>
        <strain evidence="1 2">TBRC 1896</strain>
    </source>
</reference>
<dbReference type="Proteomes" id="UP001566476">
    <property type="component" value="Unassembled WGS sequence"/>
</dbReference>
<accession>A0ABV4HXP3</accession>
<sequence length="774" mass="84176">MPGTEVAGDTGRDFEQRALALARAIYDPSGNQGSVMFRGREHDAVFISDRNVVALEFTTLGKKDKAKYDGEKLRDILKDFSISPEHRYKSLQGFFVTEQEPNVDQRAVIEQIAKASNLQIQAISLTTLRKLLIDTEAYIALRRQAPFGSTDYRLGDPIKPSAQSMPYVEPKLQEGDSTLSLSDVLARAAQGGRLVLTADYGAGKSEALRQGFERYRKEHFRHPANRPFPLHINLRDCYGLRSSREVIRRHAEEIDFPAEGGLLAAWRAGACTLLLDGFDELVPTRWVGGARDLRQVRRQALEPVRRLIEETPTGSGIIVAGRAQYFTSDPEILETLGLQAESASLVRLLDLTADQVPELLGDDTARLPHWLPTRPLLLRFLAAANLLPLLSELPQDAGEAWRQILGMIARREADRVSAITPSTFQALLARVATASKSSADSDGALSMKDLRTAFRAVCGYEADEEGLQVLQRLPGLASASTTDMNDESRRFVDISLADAAYGYDLSEHAQAPYADHPLAQQAGWATASRDLSIAVAGASLVGKSFGAGTVTSAYARRIDLNVSDSILFDLARLSDSLESDGKNAKLPAPFFAELLIPNLSLSGEAASLVSRGTFRDCLIDEVDVQDIDPEMGGLPTFISCVIGHISGWSDVPPALQNNFSDCTLEAFTSAAQTTAGLFGLDLPQTERIALVILQKVYAQAGAGRRESALSRGLPLKDRESVAEVTARLVNSGLLIKSPGKNEPRLLPSRAARGAVLHVLARPSAFQLGRLEAEI</sequence>
<dbReference type="Gene3D" id="3.40.50.300">
    <property type="entry name" value="P-loop containing nucleotide triphosphate hydrolases"/>
    <property type="match status" value="1"/>
</dbReference>
<proteinExistence type="predicted"/>
<dbReference type="EMBL" id="JBGGTQ010000001">
    <property type="protein sequence ID" value="MEZ0491180.1"/>
    <property type="molecule type" value="Genomic_DNA"/>
</dbReference>
<keyword evidence="2" id="KW-1185">Reference proteome</keyword>